<reference evidence="10" key="1">
    <citation type="submission" date="2022-11" db="UniProtKB">
        <authorList>
            <consortium name="WormBaseParasite"/>
        </authorList>
    </citation>
    <scope>IDENTIFICATION</scope>
</reference>
<proteinExistence type="inferred from homology"/>
<keyword evidence="5" id="KW-0966">Cell projection</keyword>
<evidence type="ECO:0000256" key="1">
    <source>
        <dbReference type="ARBA" id="ARBA00004138"/>
    </source>
</evidence>
<evidence type="ECO:0000256" key="6">
    <source>
        <dbReference type="ARBA" id="ARBA00043983"/>
    </source>
</evidence>
<dbReference type="GO" id="GO:0007186">
    <property type="term" value="P:G protein-coupled receptor signaling pathway"/>
    <property type="evidence" value="ECO:0007669"/>
    <property type="project" value="InterPro"/>
</dbReference>
<dbReference type="PROSITE" id="PS50058">
    <property type="entry name" value="G_PROTEIN_GAMMA"/>
    <property type="match status" value="1"/>
</dbReference>
<keyword evidence="3 7" id="KW-0175">Coiled coil</keyword>
<sequence>MSSEGLRVIVDGLNSPPFNRNLTMVKLDSLSANALLQTLSDVIGWVEGQTEANFVDIRSEAPDETMTRLLSALRVLKYPPPRDIDQIQRWRLELLEGQKSVVFPILEWIFANVDRLKERVYLASYLTRVEVQLEHQSPEVVRLMNAVEQKMEEFKELHAQNVEARIEYMRAMDVSNDLKAMEEEREQLQRKIERCKRRLAARRPDLNNLLGLAAQHRLELERSQELQIQGQDQQKAIKYAEQRIVRLERALGEEERRQESADPKAAIQRMKREMEVNRYLLNEKLEQDLRLQRNNLEVVQRILTQRNATKADVDKLKEQIEQLNSECMELALQRDHRDETSEDKLVVYRHQAVNTQRKKANVADELQQTKQELDNIETLVISRRRELGERVGKDEVVTSVQYRTLLNKLRNKTNTYKRKKTEMEQLKAEQQILERTLELLEERFEQIKEANQNEGRGVIEIDRLNAAAINSVNQRPKTAKPDTTDVEGLKRMVKQIGEQINARRDEVTRLNAEIESFHLENKAKNERFYSLKAELDALEENSLKERRESEEKIEAIERKLVEARKELEQSNSEMQRHKWLVENSSSAEQAEYALQQLERQRNDCTQQITHLERELANLAGRTDLAEQTLMWQNLLQMFELKLQLKRNVKKDEPKPWGDRRSVF</sequence>
<dbReference type="GO" id="GO:0015631">
    <property type="term" value="F:tubulin binding"/>
    <property type="evidence" value="ECO:0007669"/>
    <property type="project" value="InterPro"/>
</dbReference>
<dbReference type="AlphaFoldDB" id="A0A914H2X7"/>
<evidence type="ECO:0000256" key="5">
    <source>
        <dbReference type="ARBA" id="ARBA00023273"/>
    </source>
</evidence>
<evidence type="ECO:0000259" key="8">
    <source>
        <dbReference type="PROSITE" id="PS50058"/>
    </source>
</evidence>
<accession>A0A914H2X7</accession>
<evidence type="ECO:0000256" key="3">
    <source>
        <dbReference type="ARBA" id="ARBA00023054"/>
    </source>
</evidence>
<evidence type="ECO:0000313" key="10">
    <source>
        <dbReference type="WBParaSite" id="Gr19_v10_g13377.t1"/>
    </source>
</evidence>
<feature type="coiled-coil region" evidence="7">
    <location>
        <begin position="521"/>
        <end position="628"/>
    </location>
</feature>
<feature type="domain" description="G protein gamma" evidence="8">
    <location>
        <begin position="482"/>
        <end position="547"/>
    </location>
</feature>
<comment type="subcellular location">
    <subcellularLocation>
        <location evidence="1">Cell projection</location>
        <location evidence="1">Cilium</location>
    </subcellularLocation>
</comment>
<name>A0A914H2X7_GLORO</name>
<dbReference type="Proteomes" id="UP000887572">
    <property type="component" value="Unplaced"/>
</dbReference>
<feature type="coiled-coil region" evidence="7">
    <location>
        <begin position="406"/>
        <end position="453"/>
    </location>
</feature>
<dbReference type="GO" id="GO:0030992">
    <property type="term" value="C:intraciliary transport particle B"/>
    <property type="evidence" value="ECO:0007669"/>
    <property type="project" value="InterPro"/>
</dbReference>
<dbReference type="GO" id="GO:0036064">
    <property type="term" value="C:ciliary basal body"/>
    <property type="evidence" value="ECO:0007669"/>
    <property type="project" value="TreeGrafter"/>
</dbReference>
<dbReference type="Pfam" id="PF18383">
    <property type="entry name" value="IFT81_CH"/>
    <property type="match status" value="1"/>
</dbReference>
<protein>
    <submittedName>
        <fullName evidence="10">G protein gamma domain-containing protein</fullName>
    </submittedName>
</protein>
<dbReference type="WBParaSite" id="Gr19_v10_g13377.t1">
    <property type="protein sequence ID" value="Gr19_v10_g13377.t1"/>
    <property type="gene ID" value="Gr19_v10_g13377"/>
</dbReference>
<evidence type="ECO:0000256" key="4">
    <source>
        <dbReference type="ARBA" id="ARBA00023069"/>
    </source>
</evidence>
<dbReference type="InterPro" id="IPR015898">
    <property type="entry name" value="G-protein_gamma-like_dom"/>
</dbReference>
<evidence type="ECO:0000313" key="9">
    <source>
        <dbReference type="Proteomes" id="UP000887572"/>
    </source>
</evidence>
<keyword evidence="2" id="KW-0970">Cilium biogenesis/degradation</keyword>
<dbReference type="InterPro" id="IPR043016">
    <property type="entry name" value="IFT81_N_sf"/>
</dbReference>
<comment type="similarity">
    <text evidence="6">Belongs to the IFT81 family.</text>
</comment>
<feature type="coiled-coil region" evidence="7">
    <location>
        <begin position="140"/>
        <end position="198"/>
    </location>
</feature>
<dbReference type="GO" id="GO:0060271">
    <property type="term" value="P:cilium assembly"/>
    <property type="evidence" value="ECO:0007669"/>
    <property type="project" value="InterPro"/>
</dbReference>
<keyword evidence="9" id="KW-1185">Reference proteome</keyword>
<evidence type="ECO:0000256" key="7">
    <source>
        <dbReference type="SAM" id="Coils"/>
    </source>
</evidence>
<dbReference type="InterPro" id="IPR041146">
    <property type="entry name" value="IFT81_CH"/>
</dbReference>
<feature type="coiled-coil region" evidence="7">
    <location>
        <begin position="282"/>
        <end position="379"/>
    </location>
</feature>
<keyword evidence="4" id="KW-0969">Cilium</keyword>
<evidence type="ECO:0000256" key="2">
    <source>
        <dbReference type="ARBA" id="ARBA00022794"/>
    </source>
</evidence>
<dbReference type="GO" id="GO:0042073">
    <property type="term" value="P:intraciliary transport"/>
    <property type="evidence" value="ECO:0007669"/>
    <property type="project" value="InterPro"/>
</dbReference>
<dbReference type="Gene3D" id="1.10.418.70">
    <property type="entry name" value="Intraflagellar transport protein 81, N-terminal domain"/>
    <property type="match status" value="1"/>
</dbReference>
<dbReference type="PANTHER" id="PTHR15614:SF2">
    <property type="entry name" value="INTRAFLAGELLAR TRANSPORT PROTEIN 81 HOMOLOG"/>
    <property type="match status" value="1"/>
</dbReference>
<organism evidence="9 10">
    <name type="scientific">Globodera rostochiensis</name>
    <name type="common">Golden nematode worm</name>
    <name type="synonym">Heterodera rostochiensis</name>
    <dbReference type="NCBI Taxonomy" id="31243"/>
    <lineage>
        <taxon>Eukaryota</taxon>
        <taxon>Metazoa</taxon>
        <taxon>Ecdysozoa</taxon>
        <taxon>Nematoda</taxon>
        <taxon>Chromadorea</taxon>
        <taxon>Rhabditida</taxon>
        <taxon>Tylenchina</taxon>
        <taxon>Tylenchomorpha</taxon>
        <taxon>Tylenchoidea</taxon>
        <taxon>Heteroderidae</taxon>
        <taxon>Heteroderinae</taxon>
        <taxon>Globodera</taxon>
    </lineage>
</organism>
<dbReference type="InterPro" id="IPR029600">
    <property type="entry name" value="IFT81"/>
</dbReference>
<dbReference type="PANTHER" id="PTHR15614">
    <property type="entry name" value="INTRAFLAGELLAR TRANSPORT PROTEIN 81 HOMOLOG"/>
    <property type="match status" value="1"/>
</dbReference>